<evidence type="ECO:0000313" key="2">
    <source>
        <dbReference type="Proteomes" id="UP000003240"/>
    </source>
</evidence>
<dbReference type="RefSeq" id="WP_004096174.1">
    <property type="nucleotide sequence ID" value="NZ_AFGF01000107.1"/>
</dbReference>
<name>F7NKA6_9FIRM</name>
<reference evidence="1 2" key="1">
    <citation type="journal article" date="2011" name="EMBO J.">
        <title>Structural diversity of bacterial flagellar motors.</title>
        <authorList>
            <person name="Chen S."/>
            <person name="Beeby M."/>
            <person name="Murphy G.E."/>
            <person name="Leadbetter J.R."/>
            <person name="Hendrixson D.R."/>
            <person name="Briegel A."/>
            <person name="Li Z."/>
            <person name="Shi J."/>
            <person name="Tocheva E.I."/>
            <person name="Muller A."/>
            <person name="Dobro M.J."/>
            <person name="Jensen G.J."/>
        </authorList>
    </citation>
    <scope>NUCLEOTIDE SEQUENCE [LARGE SCALE GENOMIC DNA]</scope>
    <source>
        <strain evidence="1 2">DSM 6540</strain>
    </source>
</reference>
<dbReference type="Proteomes" id="UP000003240">
    <property type="component" value="Unassembled WGS sequence"/>
</dbReference>
<sequence length="136" mass="15851">MRDRAREKEIMAAKTPGKCLYEYQEGDGHVLRMGTALVSRASYETQHIINYDHNLYPEDGEQFDEAKANAQFIARAWTGWPEDMERLERCERMLKRIQFCCGQIYGVCLVCRRERDAGHKPDCELAELLPKEDVHV</sequence>
<proteinExistence type="predicted"/>
<dbReference type="EMBL" id="AFGF01000107">
    <property type="protein sequence ID" value="EGO63547.1"/>
    <property type="molecule type" value="Genomic_DNA"/>
</dbReference>
<dbReference type="AlphaFoldDB" id="F7NKA6"/>
<accession>F7NKA6</accession>
<protein>
    <submittedName>
        <fullName evidence="1">Uncharacterized protein</fullName>
    </submittedName>
</protein>
<organism evidence="1 2">
    <name type="scientific">Acetonema longum DSM 6540</name>
    <dbReference type="NCBI Taxonomy" id="1009370"/>
    <lineage>
        <taxon>Bacteria</taxon>
        <taxon>Bacillati</taxon>
        <taxon>Bacillota</taxon>
        <taxon>Negativicutes</taxon>
        <taxon>Acetonemataceae</taxon>
        <taxon>Acetonema</taxon>
    </lineage>
</organism>
<gene>
    <name evidence="1" type="ORF">ALO_12596</name>
</gene>
<comment type="caution">
    <text evidence="1">The sequence shown here is derived from an EMBL/GenBank/DDBJ whole genome shotgun (WGS) entry which is preliminary data.</text>
</comment>
<dbReference type="eggNOG" id="ENOG502ZRCC">
    <property type="taxonomic scope" value="Bacteria"/>
</dbReference>
<evidence type="ECO:0000313" key="1">
    <source>
        <dbReference type="EMBL" id="EGO63547.1"/>
    </source>
</evidence>
<dbReference type="OrthoDB" id="8482145at2"/>
<keyword evidence="2" id="KW-1185">Reference proteome</keyword>
<dbReference type="STRING" id="1009370.ALO_12596"/>